<organism evidence="1 2">
    <name type="scientific">Mycena venus</name>
    <dbReference type="NCBI Taxonomy" id="2733690"/>
    <lineage>
        <taxon>Eukaryota</taxon>
        <taxon>Fungi</taxon>
        <taxon>Dikarya</taxon>
        <taxon>Basidiomycota</taxon>
        <taxon>Agaricomycotina</taxon>
        <taxon>Agaricomycetes</taxon>
        <taxon>Agaricomycetidae</taxon>
        <taxon>Agaricales</taxon>
        <taxon>Marasmiineae</taxon>
        <taxon>Mycenaceae</taxon>
        <taxon>Mycena</taxon>
    </lineage>
</organism>
<dbReference type="Proteomes" id="UP000620124">
    <property type="component" value="Unassembled WGS sequence"/>
</dbReference>
<protein>
    <recommendedName>
        <fullName evidence="3">Epoxide hydrolase</fullName>
    </recommendedName>
</protein>
<comment type="caution">
    <text evidence="1">The sequence shown here is derived from an EMBL/GenBank/DDBJ whole genome shotgun (WGS) entry which is preliminary data.</text>
</comment>
<accession>A0A8H6YKW3</accession>
<evidence type="ECO:0008006" key="3">
    <source>
        <dbReference type="Google" id="ProtNLM"/>
    </source>
</evidence>
<dbReference type="AlphaFoldDB" id="A0A8H6YKW3"/>
<dbReference type="EMBL" id="JACAZI010000004">
    <property type="protein sequence ID" value="KAF7363000.1"/>
    <property type="molecule type" value="Genomic_DNA"/>
</dbReference>
<dbReference type="Gene3D" id="3.40.50.1820">
    <property type="entry name" value="alpha/beta hydrolase"/>
    <property type="match status" value="1"/>
</dbReference>
<evidence type="ECO:0000313" key="1">
    <source>
        <dbReference type="EMBL" id="KAF7363000.1"/>
    </source>
</evidence>
<evidence type="ECO:0000313" key="2">
    <source>
        <dbReference type="Proteomes" id="UP000620124"/>
    </source>
</evidence>
<name>A0A8H6YKW3_9AGAR</name>
<reference evidence="1" key="1">
    <citation type="submission" date="2020-05" db="EMBL/GenBank/DDBJ databases">
        <title>Mycena genomes resolve the evolution of fungal bioluminescence.</title>
        <authorList>
            <person name="Tsai I.J."/>
        </authorList>
    </citation>
    <scope>NUCLEOTIDE SEQUENCE</scope>
    <source>
        <strain evidence="1">CCC161011</strain>
    </source>
</reference>
<dbReference type="OrthoDB" id="3037092at2759"/>
<sequence>MQSPTLLCSQIDSFISLVYPEKIQLRMEHPCVDGGARAYIENTQSPLPSYMTPEVSSDRIYRRNPTYTEQEKERLKKALLTGGMTASLCWYRAGLEEATTEDDAQISPEATQVKQRLLFVAFTDDILALPVIGNSTHAQYAKGPVTRKEIGRDHWGAESHAEELNAILLEWIQGLVS</sequence>
<dbReference type="InterPro" id="IPR029058">
    <property type="entry name" value="AB_hydrolase_fold"/>
</dbReference>
<keyword evidence="2" id="KW-1185">Reference proteome</keyword>
<gene>
    <name evidence="1" type="ORF">MVEN_00651700</name>
</gene>
<proteinExistence type="predicted"/>
<dbReference type="SUPFAM" id="SSF53474">
    <property type="entry name" value="alpha/beta-Hydrolases"/>
    <property type="match status" value="1"/>
</dbReference>